<organism evidence="1">
    <name type="scientific">bioreactor metagenome</name>
    <dbReference type="NCBI Taxonomy" id="1076179"/>
    <lineage>
        <taxon>unclassified sequences</taxon>
        <taxon>metagenomes</taxon>
        <taxon>ecological metagenomes</taxon>
    </lineage>
</organism>
<dbReference type="AlphaFoldDB" id="A0A645FRS7"/>
<accession>A0A645FRS7</accession>
<reference evidence="1" key="1">
    <citation type="submission" date="2019-08" db="EMBL/GenBank/DDBJ databases">
        <authorList>
            <person name="Kucharzyk K."/>
            <person name="Murdoch R.W."/>
            <person name="Higgins S."/>
            <person name="Loffler F."/>
        </authorList>
    </citation>
    <scope>NUCLEOTIDE SEQUENCE</scope>
</reference>
<dbReference type="EMBL" id="VSSQ01064182">
    <property type="protein sequence ID" value="MPN17137.1"/>
    <property type="molecule type" value="Genomic_DNA"/>
</dbReference>
<name>A0A645FRS7_9ZZZZ</name>
<sequence length="91" mass="10034">MRLNLFTERFVIGGQRGLHHAFGAAVDLFQEVEVAQEPCGFGQNREAESVALDDLDALPRDLQLRLQRNIGIAHRPGADHAGPAFFAQLLL</sequence>
<gene>
    <name evidence="1" type="ORF">SDC9_164487</name>
</gene>
<protein>
    <submittedName>
        <fullName evidence="1">Uncharacterized protein</fullName>
    </submittedName>
</protein>
<proteinExistence type="predicted"/>
<evidence type="ECO:0000313" key="1">
    <source>
        <dbReference type="EMBL" id="MPN17137.1"/>
    </source>
</evidence>
<comment type="caution">
    <text evidence="1">The sequence shown here is derived from an EMBL/GenBank/DDBJ whole genome shotgun (WGS) entry which is preliminary data.</text>
</comment>